<feature type="transmembrane region" description="Helical" evidence="1">
    <location>
        <begin position="450"/>
        <end position="466"/>
    </location>
</feature>
<dbReference type="Proteomes" id="UP000564806">
    <property type="component" value="Unassembled WGS sequence"/>
</dbReference>
<dbReference type="AlphaFoldDB" id="A0A850ETB3"/>
<protein>
    <submittedName>
        <fullName evidence="2">DUF2339 domain-containing protein</fullName>
    </submittedName>
</protein>
<feature type="transmembrane region" description="Helical" evidence="1">
    <location>
        <begin position="603"/>
        <end position="624"/>
    </location>
</feature>
<feature type="transmembrane region" description="Helical" evidence="1">
    <location>
        <begin position="529"/>
        <end position="550"/>
    </location>
</feature>
<dbReference type="RefSeq" id="WP_175373377.1">
    <property type="nucleotide sequence ID" value="NZ_JABWCS010000217.1"/>
</dbReference>
<name>A0A850ETB3_9BACL</name>
<feature type="transmembrane region" description="Helical" evidence="1">
    <location>
        <begin position="667"/>
        <end position="690"/>
    </location>
</feature>
<sequence length="855" mass="97061">MEQFRERMKSVQERQNELLQDYGKLIAEYESHDLVNEHEALKKRYDEHLMILDEFRLKASRLEVENSELRIALSEQMMDEKRNILRVSQQKLHTYFASRSRGYADRLTALEQEAKHRLERMYSTANRQLGEDKEVITARLGGIAAELNQTIQLRRERQREAEQVLQAGFGDKYRELEAEGISEEVLQRRRKQNQIEMKIGLNWINRLGILLLILAVGAGFKYSYSTWFNDYMKGSAFFLLGALLLGSGEWLFRKGRNAFALGLLGGGISILYGSIFYSYFLLEIISIYVGLSLSVLVTLTAVLLSLRYESRTICSLGLVGGYLPLFSYILAFGLEGSAVYAAMGYLFLLNLSVLLISLRKRWVVVNYISFLFNTPSMLMLIVLSGSNGVNMLYAVLTFAMYLGITLWYPFKYRSKLSWWDFALLGCNTLVSCITLYVLLIDAGLGDYKGALALLFCLMYLGLGRMLEMLMVQEKQSMLLFYATSLTFAVLMIPFQLGAAWWSIGWLVEAVVLTVYGSQHRFKGLERAGWGILVLCLGAFFGLSVPIQMIMENAALPKGDPYFALKYAFITTGMLIIAVWYAVRHQNKETSAVSGLMETRLAVWFKYAALLNVWAFLLYASGLLYQRVVPDDFTHTVFYRWVLAAVISIILAYVLPKVRILFDTVVRYFVLLLYGVGYVICIGITAGLPSLEGELAQNTSADYIALGLLVVFNIFVWFSSRDVLVAILKREYRSMELYPVIMGIYLLGIITAFLGVQLQLHDAGLIFSLVYLLLAVLFILYGFSRRYVYIRRFGLGLTLLATGKLLLYDLSLLGAGHKIIAYFSFGVCLLGISYLYQKVSNRMEEAYAEAKTDTQG</sequence>
<feature type="transmembrane region" description="Helical" evidence="1">
    <location>
        <begin position="478"/>
        <end position="494"/>
    </location>
</feature>
<feature type="transmembrane region" description="Helical" evidence="1">
    <location>
        <begin position="794"/>
        <end position="812"/>
    </location>
</feature>
<feature type="transmembrane region" description="Helical" evidence="1">
    <location>
        <begin position="313"/>
        <end position="332"/>
    </location>
</feature>
<organism evidence="2 3">
    <name type="scientific">Paenibacillus agri</name>
    <dbReference type="NCBI Taxonomy" id="2744309"/>
    <lineage>
        <taxon>Bacteria</taxon>
        <taxon>Bacillati</taxon>
        <taxon>Bacillota</taxon>
        <taxon>Bacilli</taxon>
        <taxon>Bacillales</taxon>
        <taxon>Paenibacillaceae</taxon>
        <taxon>Paenibacillus</taxon>
    </lineage>
</organism>
<gene>
    <name evidence="2" type="ORF">HPT30_21505</name>
</gene>
<keyword evidence="1" id="KW-0472">Membrane</keyword>
<feature type="transmembrane region" description="Helical" evidence="1">
    <location>
        <begin position="636"/>
        <end position="655"/>
    </location>
</feature>
<comment type="caution">
    <text evidence="2">The sequence shown here is derived from an EMBL/GenBank/DDBJ whole genome shotgun (WGS) entry which is preliminary data.</text>
</comment>
<keyword evidence="1" id="KW-0812">Transmembrane</keyword>
<accession>A0A850ETB3</accession>
<feature type="transmembrane region" description="Helical" evidence="1">
    <location>
        <begin position="562"/>
        <end position="582"/>
    </location>
</feature>
<feature type="transmembrane region" description="Helical" evidence="1">
    <location>
        <begin position="391"/>
        <end position="410"/>
    </location>
</feature>
<feature type="transmembrane region" description="Helical" evidence="1">
    <location>
        <begin position="364"/>
        <end position="385"/>
    </location>
</feature>
<feature type="transmembrane region" description="Helical" evidence="1">
    <location>
        <begin position="763"/>
        <end position="782"/>
    </location>
</feature>
<keyword evidence="3" id="KW-1185">Reference proteome</keyword>
<feature type="transmembrane region" description="Helical" evidence="1">
    <location>
        <begin position="199"/>
        <end position="222"/>
    </location>
</feature>
<feature type="transmembrane region" description="Helical" evidence="1">
    <location>
        <begin position="234"/>
        <end position="252"/>
    </location>
</feature>
<feature type="transmembrane region" description="Helical" evidence="1">
    <location>
        <begin position="259"/>
        <end position="279"/>
    </location>
</feature>
<feature type="transmembrane region" description="Helical" evidence="1">
    <location>
        <begin position="285"/>
        <end position="306"/>
    </location>
</feature>
<proteinExistence type="predicted"/>
<feature type="transmembrane region" description="Helical" evidence="1">
    <location>
        <begin position="818"/>
        <end position="835"/>
    </location>
</feature>
<evidence type="ECO:0000313" key="3">
    <source>
        <dbReference type="Proteomes" id="UP000564806"/>
    </source>
</evidence>
<dbReference type="Pfam" id="PF10101">
    <property type="entry name" value="DUF2339"/>
    <property type="match status" value="1"/>
</dbReference>
<dbReference type="PANTHER" id="PTHR38434:SF1">
    <property type="entry name" value="BLL2549 PROTEIN"/>
    <property type="match status" value="1"/>
</dbReference>
<dbReference type="PANTHER" id="PTHR38434">
    <property type="entry name" value="BLL2549 PROTEIN"/>
    <property type="match status" value="1"/>
</dbReference>
<evidence type="ECO:0000313" key="2">
    <source>
        <dbReference type="EMBL" id="NUU62929.1"/>
    </source>
</evidence>
<keyword evidence="1" id="KW-1133">Transmembrane helix</keyword>
<feature type="transmembrane region" description="Helical" evidence="1">
    <location>
        <begin position="500"/>
        <end position="517"/>
    </location>
</feature>
<evidence type="ECO:0000256" key="1">
    <source>
        <dbReference type="SAM" id="Phobius"/>
    </source>
</evidence>
<feature type="transmembrane region" description="Helical" evidence="1">
    <location>
        <begin position="702"/>
        <end position="724"/>
    </location>
</feature>
<feature type="transmembrane region" description="Helical" evidence="1">
    <location>
        <begin position="736"/>
        <end position="757"/>
    </location>
</feature>
<reference evidence="2" key="1">
    <citation type="submission" date="2020-06" db="EMBL/GenBank/DDBJ databases">
        <title>Paenibacillus sp. nov., isolated from soil.</title>
        <authorList>
            <person name="Seo Y.L."/>
        </authorList>
    </citation>
    <scope>NUCLEOTIDE SEQUENCE [LARGE SCALE GENOMIC DNA]</scope>
    <source>
        <strain evidence="2">JW14</strain>
    </source>
</reference>
<dbReference type="EMBL" id="JABWCS010000217">
    <property type="protein sequence ID" value="NUU62929.1"/>
    <property type="molecule type" value="Genomic_DNA"/>
</dbReference>
<dbReference type="InterPro" id="IPR019286">
    <property type="entry name" value="DUF2339_TM"/>
</dbReference>
<feature type="transmembrane region" description="Helical" evidence="1">
    <location>
        <begin position="338"/>
        <end position="357"/>
    </location>
</feature>
<feature type="transmembrane region" description="Helical" evidence="1">
    <location>
        <begin position="422"/>
        <end position="444"/>
    </location>
</feature>